<reference evidence="2" key="1">
    <citation type="journal article" date="2016" name="J. Proteomics">
        <title>Transcriptomic analysis of the venom glands from the scorpion Hadogenes troglodytes revealed unique and extremely high diversity of the venom peptides.</title>
        <authorList>
            <person name="Zhong J."/>
            <person name="Zeng X.C."/>
            <person name="Zeng X."/>
            <person name="Nie Y."/>
            <person name="Zhang L."/>
            <person name="Wu S."/>
            <person name="Bao A."/>
        </authorList>
    </citation>
    <scope>NUCLEOTIDE SEQUENCE</scope>
</reference>
<evidence type="ECO:0000313" key="2">
    <source>
        <dbReference type="EMBL" id="AOF40220.1"/>
    </source>
</evidence>
<dbReference type="AlphaFoldDB" id="A0A1B3IJ42"/>
<keyword evidence="1" id="KW-0732">Signal</keyword>
<feature type="signal peptide" evidence="1">
    <location>
        <begin position="1"/>
        <end position="20"/>
    </location>
</feature>
<evidence type="ECO:0000256" key="1">
    <source>
        <dbReference type="SAM" id="SignalP"/>
    </source>
</evidence>
<feature type="chain" id="PRO_5008548649" evidence="1">
    <location>
        <begin position="21"/>
        <end position="230"/>
    </location>
</feature>
<sequence>MKSVYFVLVVVAVAVQLSSQDSCHMRELDLCVATTVIALRDSPVPKDEKQIDEQCNLGKETTECVKNYTDKCTTQLQRELVGFATQSGQETFNKYCTPGSDLRKAVLERSECLSQAWEEQRSCMTDAQAAIEYVYEAPIEKRLDVLCCAYTRYRNCGIEIARKKCGDDVENFINEMTGLVVGNLPSLVCNDCGKENDRCNGLLPPPGTPPNGKNSDSPISQLLSAYLKLR</sequence>
<organism evidence="2">
    <name type="scientific">Hadogenes troglodytes</name>
    <dbReference type="NCBI Taxonomy" id="1577150"/>
    <lineage>
        <taxon>Eukaryota</taxon>
        <taxon>Metazoa</taxon>
        <taxon>Ecdysozoa</taxon>
        <taxon>Arthropoda</taxon>
        <taxon>Chelicerata</taxon>
        <taxon>Arachnida</taxon>
        <taxon>Scorpiones</taxon>
        <taxon>Iurida</taxon>
        <taxon>Scorpionoidea</taxon>
        <taxon>Hemiscorpiidae</taxon>
        <taxon>Hadogenes</taxon>
    </lineage>
</organism>
<dbReference type="PANTHER" id="PTHR33964:SF1">
    <property type="entry name" value="RE45066P"/>
    <property type="match status" value="1"/>
</dbReference>
<proteinExistence type="evidence at transcript level"/>
<accession>A0A1B3IJ42</accession>
<dbReference type="PANTHER" id="PTHR33964">
    <property type="entry name" value="RE45066P-RELATED"/>
    <property type="match status" value="1"/>
</dbReference>
<dbReference type="EMBL" id="KU643128">
    <property type="protein sequence ID" value="AOF40220.1"/>
    <property type="molecule type" value="mRNA"/>
</dbReference>
<protein>
    <submittedName>
        <fullName evidence="2">Venom peptide HtC16x</fullName>
    </submittedName>
</protein>
<name>A0A1B3IJ42_9SCOR</name>